<dbReference type="Gene3D" id="3.60.15.10">
    <property type="entry name" value="Ribonuclease Z/Hydroxyacylglutathione hydrolase-like"/>
    <property type="match status" value="1"/>
</dbReference>
<sequence>MLKIFWCLVFALLFWGVGCENAEVSLEMADENVAQVEFLDVGQGLSVLFSVNGRKNAAVFDVGNDSTGFWDSLKVRGIRHLDWILVSHWHRDHAGSLLEWDGTVQVDTLFYGGDTSGVWLRDSVFSLAKKWKTPTVSAIRGKILPCDLWKCKVLWTPEFSSWEGNSASAVLQIADGKSRALFVGDLERDAEEELMEMSADLRAELLQVGHHGSKTSSSLPFLAQVSPAVAVISVGKGNGYGHPAKETMQKLFRVVGDSSCILRTDLSGTIAFDWKWGKGIMRRNQDE</sequence>
<dbReference type="RefSeq" id="WP_106198544.1">
    <property type="nucleotide sequence ID" value="NZ_QGHD01000010.1"/>
</dbReference>
<keyword evidence="3" id="KW-1185">Reference proteome</keyword>
<dbReference type="Proteomes" id="UP000245523">
    <property type="component" value="Unassembled WGS sequence"/>
</dbReference>
<dbReference type="InterPro" id="IPR052159">
    <property type="entry name" value="Competence_DNA_uptake"/>
</dbReference>
<name>A0ABX5LKT1_9BACT</name>
<dbReference type="CDD" id="cd07731">
    <property type="entry name" value="ComA-like_MBL-fold"/>
    <property type="match status" value="1"/>
</dbReference>
<dbReference type="SMART" id="SM00849">
    <property type="entry name" value="Lactamase_B"/>
    <property type="match status" value="1"/>
</dbReference>
<dbReference type="PANTHER" id="PTHR30619:SF1">
    <property type="entry name" value="RECOMBINATION PROTEIN 2"/>
    <property type="match status" value="1"/>
</dbReference>
<dbReference type="SUPFAM" id="SSF56281">
    <property type="entry name" value="Metallo-hydrolase/oxidoreductase"/>
    <property type="match status" value="1"/>
</dbReference>
<dbReference type="InterPro" id="IPR035681">
    <property type="entry name" value="ComA-like_MBL"/>
</dbReference>
<accession>A0ABX5LKT1</accession>
<proteinExistence type="predicted"/>
<dbReference type="EMBL" id="QGHD01000010">
    <property type="protein sequence ID" value="PWL01879.1"/>
    <property type="molecule type" value="Genomic_DNA"/>
</dbReference>
<evidence type="ECO:0000259" key="1">
    <source>
        <dbReference type="SMART" id="SM00849"/>
    </source>
</evidence>
<organism evidence="2 3">
    <name type="scientific">Hallerella porci</name>
    <dbReference type="NCBI Taxonomy" id="1945871"/>
    <lineage>
        <taxon>Bacteria</taxon>
        <taxon>Pseudomonadati</taxon>
        <taxon>Fibrobacterota</taxon>
        <taxon>Fibrobacteria</taxon>
        <taxon>Fibrobacterales</taxon>
        <taxon>Fibrobacteraceae</taxon>
        <taxon>Hallerella</taxon>
    </lineage>
</organism>
<feature type="domain" description="Metallo-beta-lactamase" evidence="1">
    <location>
        <begin position="43"/>
        <end position="236"/>
    </location>
</feature>
<gene>
    <name evidence="2" type="ORF">B0H50_11045</name>
</gene>
<evidence type="ECO:0000313" key="2">
    <source>
        <dbReference type="EMBL" id="PWL01879.1"/>
    </source>
</evidence>
<dbReference type="InterPro" id="IPR036866">
    <property type="entry name" value="RibonucZ/Hydroxyglut_hydro"/>
</dbReference>
<comment type="caution">
    <text evidence="2">The sequence shown here is derived from an EMBL/GenBank/DDBJ whole genome shotgun (WGS) entry which is preliminary data.</text>
</comment>
<reference evidence="2 3" key="1">
    <citation type="submission" date="2018-05" db="EMBL/GenBank/DDBJ databases">
        <title>Animal gut microbial communities from fecal samples from Wisconsin, USA.</title>
        <authorList>
            <person name="Neumann A."/>
        </authorList>
    </citation>
    <scope>NUCLEOTIDE SEQUENCE [LARGE SCALE GENOMIC DNA]</scope>
    <source>
        <strain evidence="2 3">UWS4</strain>
    </source>
</reference>
<dbReference type="PROSITE" id="PS51257">
    <property type="entry name" value="PROKAR_LIPOPROTEIN"/>
    <property type="match status" value="1"/>
</dbReference>
<dbReference type="InterPro" id="IPR001279">
    <property type="entry name" value="Metallo-B-lactamas"/>
</dbReference>
<dbReference type="PANTHER" id="PTHR30619">
    <property type="entry name" value="DNA INTERNALIZATION/COMPETENCE PROTEIN COMEC/REC2"/>
    <property type="match status" value="1"/>
</dbReference>
<evidence type="ECO:0000313" key="3">
    <source>
        <dbReference type="Proteomes" id="UP000245523"/>
    </source>
</evidence>
<dbReference type="Pfam" id="PF00753">
    <property type="entry name" value="Lactamase_B"/>
    <property type="match status" value="1"/>
</dbReference>
<protein>
    <submittedName>
        <fullName evidence="2">Competence protein ComEC</fullName>
    </submittedName>
</protein>